<dbReference type="Proteomes" id="UP000184330">
    <property type="component" value="Unassembled WGS sequence"/>
</dbReference>
<accession>A0A1L7X6E2</accession>
<dbReference type="GO" id="GO:0005829">
    <property type="term" value="C:cytosol"/>
    <property type="evidence" value="ECO:0007669"/>
    <property type="project" value="TreeGrafter"/>
</dbReference>
<dbReference type="InterPro" id="IPR044992">
    <property type="entry name" value="ChyE-like"/>
</dbReference>
<organism evidence="2 3">
    <name type="scientific">Phialocephala subalpina</name>
    <dbReference type="NCBI Taxonomy" id="576137"/>
    <lineage>
        <taxon>Eukaryota</taxon>
        <taxon>Fungi</taxon>
        <taxon>Dikarya</taxon>
        <taxon>Ascomycota</taxon>
        <taxon>Pezizomycotina</taxon>
        <taxon>Leotiomycetes</taxon>
        <taxon>Helotiales</taxon>
        <taxon>Mollisiaceae</taxon>
        <taxon>Phialocephala</taxon>
        <taxon>Phialocephala fortinii species complex</taxon>
    </lineage>
</organism>
<evidence type="ECO:0000259" key="1">
    <source>
        <dbReference type="Pfam" id="PF00117"/>
    </source>
</evidence>
<dbReference type="PANTHER" id="PTHR42695">
    <property type="entry name" value="GLUTAMINE AMIDOTRANSFERASE YLR126C-RELATED"/>
    <property type="match status" value="1"/>
</dbReference>
<keyword evidence="3" id="KW-1185">Reference proteome</keyword>
<dbReference type="Pfam" id="PF00117">
    <property type="entry name" value="GATase"/>
    <property type="match status" value="1"/>
</dbReference>
<evidence type="ECO:0000313" key="2">
    <source>
        <dbReference type="EMBL" id="CZR60578.1"/>
    </source>
</evidence>
<dbReference type="CDD" id="cd01741">
    <property type="entry name" value="GATase1_1"/>
    <property type="match status" value="1"/>
</dbReference>
<feature type="domain" description="Glutamine amidotransferase" evidence="1">
    <location>
        <begin position="23"/>
        <end position="196"/>
    </location>
</feature>
<dbReference type="InterPro" id="IPR029062">
    <property type="entry name" value="Class_I_gatase-like"/>
</dbReference>
<dbReference type="InterPro" id="IPR017926">
    <property type="entry name" value="GATASE"/>
</dbReference>
<dbReference type="STRING" id="576137.A0A1L7X6E2"/>
<gene>
    <name evidence="2" type="ORF">PAC_10474</name>
</gene>
<evidence type="ECO:0000313" key="3">
    <source>
        <dbReference type="Proteomes" id="UP000184330"/>
    </source>
</evidence>
<dbReference type="OrthoDB" id="92161at2759"/>
<dbReference type="Gene3D" id="3.40.50.880">
    <property type="match status" value="1"/>
</dbReference>
<dbReference type="AlphaFoldDB" id="A0A1L7X6E2"/>
<dbReference type="EMBL" id="FJOG01000016">
    <property type="protein sequence ID" value="CZR60578.1"/>
    <property type="molecule type" value="Genomic_DNA"/>
</dbReference>
<dbReference type="PROSITE" id="PS51273">
    <property type="entry name" value="GATASE_TYPE_1"/>
    <property type="match status" value="1"/>
</dbReference>
<proteinExistence type="predicted"/>
<dbReference type="GO" id="GO:0005634">
    <property type="term" value="C:nucleus"/>
    <property type="evidence" value="ECO:0007669"/>
    <property type="project" value="TreeGrafter"/>
</dbReference>
<name>A0A1L7X6E2_9HELO</name>
<sequence length="240" mass="26288">MTTLKVAVLMNGLASPNTPLIRDSFTSVLTSAASSIEGYEIPSVTFYDPIVAQIHPDPNAYDLIVLSGGTADPMGSDPWVLKLQNYLRTTVAEQPKQKIVGICWGHQTISASFGGKVGNMEGPEIGVHTIILTPKGKEMFPFASNGKLQIHEFHRREIKSPAEEFVALAEGNQSFVNKANTIITFQGHPELNATLAREFIDTTPKYMGLGDEKKAGLVESAGLEHDGVKIWERLLRWVKE</sequence>
<dbReference type="SUPFAM" id="SSF52317">
    <property type="entry name" value="Class I glutamine amidotransferase-like"/>
    <property type="match status" value="1"/>
</dbReference>
<reference evidence="2 3" key="1">
    <citation type="submission" date="2016-03" db="EMBL/GenBank/DDBJ databases">
        <authorList>
            <person name="Ploux O."/>
        </authorList>
    </citation>
    <scope>NUCLEOTIDE SEQUENCE [LARGE SCALE GENOMIC DNA]</scope>
    <source>
        <strain evidence="2 3">UAMH 11012</strain>
    </source>
</reference>
<dbReference type="PANTHER" id="PTHR42695:SF5">
    <property type="entry name" value="GLUTAMINE AMIDOTRANSFERASE YLR126C-RELATED"/>
    <property type="match status" value="1"/>
</dbReference>
<protein>
    <recommendedName>
        <fullName evidence="1">Glutamine amidotransferase domain-containing protein</fullName>
    </recommendedName>
</protein>